<keyword evidence="7" id="KW-0238">DNA-binding</keyword>
<organism evidence="14 15">
    <name type="scientific">Halocaridina rubra</name>
    <name type="common">Hawaiian red shrimp</name>
    <dbReference type="NCBI Taxonomy" id="373956"/>
    <lineage>
        <taxon>Eukaryota</taxon>
        <taxon>Metazoa</taxon>
        <taxon>Ecdysozoa</taxon>
        <taxon>Arthropoda</taxon>
        <taxon>Crustacea</taxon>
        <taxon>Multicrustacea</taxon>
        <taxon>Malacostraca</taxon>
        <taxon>Eumalacostraca</taxon>
        <taxon>Eucarida</taxon>
        <taxon>Decapoda</taxon>
        <taxon>Pleocyemata</taxon>
        <taxon>Caridea</taxon>
        <taxon>Atyoidea</taxon>
        <taxon>Atyidae</taxon>
        <taxon>Halocaridina</taxon>
    </lineage>
</organism>
<evidence type="ECO:0000256" key="7">
    <source>
        <dbReference type="ARBA" id="ARBA00023125"/>
    </source>
</evidence>
<gene>
    <name evidence="14" type="ORF">SK128_011849</name>
</gene>
<dbReference type="GO" id="GO:0008270">
    <property type="term" value="F:zinc ion binding"/>
    <property type="evidence" value="ECO:0007669"/>
    <property type="project" value="UniProtKB-KW"/>
</dbReference>
<feature type="domain" description="C2H2-type" evidence="13">
    <location>
        <begin position="48"/>
        <end position="75"/>
    </location>
</feature>
<evidence type="ECO:0000256" key="10">
    <source>
        <dbReference type="ARBA" id="ARBA00037948"/>
    </source>
</evidence>
<keyword evidence="5" id="KW-0862">Zinc</keyword>
<keyword evidence="3" id="KW-0677">Repeat</keyword>
<dbReference type="GO" id="GO:0000981">
    <property type="term" value="F:DNA-binding transcription factor activity, RNA polymerase II-specific"/>
    <property type="evidence" value="ECO:0007669"/>
    <property type="project" value="TreeGrafter"/>
</dbReference>
<evidence type="ECO:0000256" key="6">
    <source>
        <dbReference type="ARBA" id="ARBA00023015"/>
    </source>
</evidence>
<evidence type="ECO:0000256" key="12">
    <source>
        <dbReference type="SAM" id="MobiDB-lite"/>
    </source>
</evidence>
<proteinExistence type="inferred from homology"/>
<dbReference type="GO" id="GO:0005634">
    <property type="term" value="C:nucleus"/>
    <property type="evidence" value="ECO:0007669"/>
    <property type="project" value="UniProtKB-SubCell"/>
</dbReference>
<dbReference type="PROSITE" id="PS50157">
    <property type="entry name" value="ZINC_FINGER_C2H2_2"/>
    <property type="match status" value="1"/>
</dbReference>
<keyword evidence="8" id="KW-0804">Transcription</keyword>
<dbReference type="GO" id="GO:0000978">
    <property type="term" value="F:RNA polymerase II cis-regulatory region sequence-specific DNA binding"/>
    <property type="evidence" value="ECO:0007669"/>
    <property type="project" value="TreeGrafter"/>
</dbReference>
<comment type="similarity">
    <text evidence="10">Belongs to the snail C2H2-type zinc-finger protein family.</text>
</comment>
<dbReference type="PANTHER" id="PTHR24388:SF54">
    <property type="entry name" value="PROTEIN ESCARGOT"/>
    <property type="match status" value="1"/>
</dbReference>
<dbReference type="EMBL" id="JAXCGZ010004618">
    <property type="protein sequence ID" value="KAK7081618.1"/>
    <property type="molecule type" value="Genomic_DNA"/>
</dbReference>
<dbReference type="Gene3D" id="3.30.160.60">
    <property type="entry name" value="Classic Zinc Finger"/>
    <property type="match status" value="2"/>
</dbReference>
<evidence type="ECO:0000313" key="14">
    <source>
        <dbReference type="EMBL" id="KAK7081618.1"/>
    </source>
</evidence>
<dbReference type="FunFam" id="3.30.160.60:FF:000446">
    <property type="entry name" value="Zinc finger protein"/>
    <property type="match status" value="1"/>
</dbReference>
<dbReference type="SMART" id="SM00355">
    <property type="entry name" value="ZnF_C2H2"/>
    <property type="match status" value="2"/>
</dbReference>
<protein>
    <recommendedName>
        <fullName evidence="13">C2H2-type domain-containing protein</fullName>
    </recommendedName>
</protein>
<evidence type="ECO:0000256" key="3">
    <source>
        <dbReference type="ARBA" id="ARBA00022737"/>
    </source>
</evidence>
<evidence type="ECO:0000256" key="9">
    <source>
        <dbReference type="ARBA" id="ARBA00023242"/>
    </source>
</evidence>
<evidence type="ECO:0000256" key="2">
    <source>
        <dbReference type="ARBA" id="ARBA00022723"/>
    </source>
</evidence>
<keyword evidence="9" id="KW-0539">Nucleus</keyword>
<name>A0AAN8XHA2_HALRR</name>
<keyword evidence="6" id="KW-0805">Transcription regulation</keyword>
<accession>A0AAN8XHA2</accession>
<dbReference type="FunFam" id="3.30.160.60:FF:000325">
    <property type="entry name" value="ZFP90 zinc finger protein"/>
    <property type="match status" value="1"/>
</dbReference>
<dbReference type="PROSITE" id="PS00028">
    <property type="entry name" value="ZINC_FINGER_C2H2_1"/>
    <property type="match status" value="1"/>
</dbReference>
<dbReference type="InterPro" id="IPR036236">
    <property type="entry name" value="Znf_C2H2_sf"/>
</dbReference>
<dbReference type="PANTHER" id="PTHR24388">
    <property type="entry name" value="ZINC FINGER PROTEIN"/>
    <property type="match status" value="1"/>
</dbReference>
<dbReference type="SUPFAM" id="SSF57667">
    <property type="entry name" value="beta-beta-alpha zinc fingers"/>
    <property type="match status" value="1"/>
</dbReference>
<feature type="region of interest" description="Disordered" evidence="12">
    <location>
        <begin position="1"/>
        <end position="22"/>
    </location>
</feature>
<evidence type="ECO:0000256" key="4">
    <source>
        <dbReference type="ARBA" id="ARBA00022771"/>
    </source>
</evidence>
<keyword evidence="2" id="KW-0479">Metal-binding</keyword>
<evidence type="ECO:0000256" key="1">
    <source>
        <dbReference type="ARBA" id="ARBA00004123"/>
    </source>
</evidence>
<comment type="caution">
    <text evidence="14">The sequence shown here is derived from an EMBL/GenBank/DDBJ whole genome shotgun (WGS) entry which is preliminary data.</text>
</comment>
<dbReference type="AlphaFoldDB" id="A0AAN8XHA2"/>
<reference evidence="14 15" key="1">
    <citation type="submission" date="2023-11" db="EMBL/GenBank/DDBJ databases">
        <title>Halocaridina rubra genome assembly.</title>
        <authorList>
            <person name="Smith C."/>
        </authorList>
    </citation>
    <scope>NUCLEOTIDE SEQUENCE [LARGE SCALE GENOMIC DNA]</scope>
    <source>
        <strain evidence="14">EP-1</strain>
        <tissue evidence="14">Whole</tissue>
    </source>
</reference>
<dbReference type="InterPro" id="IPR013087">
    <property type="entry name" value="Znf_C2H2_type"/>
</dbReference>
<evidence type="ECO:0000259" key="13">
    <source>
        <dbReference type="PROSITE" id="PS50157"/>
    </source>
</evidence>
<evidence type="ECO:0000256" key="5">
    <source>
        <dbReference type="ARBA" id="ARBA00022833"/>
    </source>
</evidence>
<comment type="subcellular location">
    <subcellularLocation>
        <location evidence="1">Nucleus</location>
    </subcellularLocation>
</comment>
<evidence type="ECO:0000256" key="8">
    <source>
        <dbReference type="ARBA" id="ARBA00023163"/>
    </source>
</evidence>
<evidence type="ECO:0000256" key="11">
    <source>
        <dbReference type="PROSITE-ProRule" id="PRU00042"/>
    </source>
</evidence>
<evidence type="ECO:0000313" key="15">
    <source>
        <dbReference type="Proteomes" id="UP001381693"/>
    </source>
</evidence>
<keyword evidence="4 11" id="KW-0863">Zinc-finger</keyword>
<dbReference type="Pfam" id="PF00096">
    <property type="entry name" value="zf-C2H2"/>
    <property type="match status" value="2"/>
</dbReference>
<keyword evidence="15" id="KW-1185">Reference proteome</keyword>
<dbReference type="Proteomes" id="UP001381693">
    <property type="component" value="Unassembled WGS sequence"/>
</dbReference>
<sequence length="103" mass="11550">MGVTRAEVSPSSSEAGNEEPAVDLSGIGSCGLHLRGNPDVAVTTQGKHQCQICWRLFTERNNLHRHMRIHTGFKPYFCPLCPYQSNRNGNLVRHMAFRHGKHP</sequence>
<dbReference type="InterPro" id="IPR050527">
    <property type="entry name" value="Snail/Krueppel_Znf"/>
</dbReference>